<gene>
    <name evidence="1" type="ORF">PPTG_24057</name>
</gene>
<dbReference type="VEuPathDB" id="FungiDB:PPTG_24057"/>
<name>W2PLL2_PHYN3</name>
<proteinExistence type="predicted"/>
<dbReference type="AlphaFoldDB" id="W2PLL2"/>
<protein>
    <submittedName>
        <fullName evidence="1">Uncharacterized protein</fullName>
    </submittedName>
</protein>
<reference evidence="1 2" key="2">
    <citation type="submission" date="2013-11" db="EMBL/GenBank/DDBJ databases">
        <title>The Genome Sequence of Phytophthora parasitica INRA-310.</title>
        <authorList>
            <consortium name="The Broad Institute Genomics Platform"/>
            <person name="Russ C."/>
            <person name="Tyler B."/>
            <person name="Panabieres F."/>
            <person name="Shan W."/>
            <person name="Tripathy S."/>
            <person name="Grunwald N."/>
            <person name="Machado M."/>
            <person name="Johnson C.S."/>
            <person name="Arredondo F."/>
            <person name="Hong C."/>
            <person name="Coffey M."/>
            <person name="Young S.K."/>
            <person name="Zeng Q."/>
            <person name="Gargeya S."/>
            <person name="Fitzgerald M."/>
            <person name="Abouelleil A."/>
            <person name="Alvarado L."/>
            <person name="Chapman S.B."/>
            <person name="Gainer-Dewar J."/>
            <person name="Goldberg J."/>
            <person name="Griggs A."/>
            <person name="Gujja S."/>
            <person name="Hansen M."/>
            <person name="Howarth C."/>
            <person name="Imamovic A."/>
            <person name="Ireland A."/>
            <person name="Larimer J."/>
            <person name="McCowan C."/>
            <person name="Murphy C."/>
            <person name="Pearson M."/>
            <person name="Poon T.W."/>
            <person name="Priest M."/>
            <person name="Roberts A."/>
            <person name="Saif S."/>
            <person name="Shea T."/>
            <person name="Sykes S."/>
            <person name="Wortman J."/>
            <person name="Nusbaum C."/>
            <person name="Birren B."/>
        </authorList>
    </citation>
    <scope>NUCLEOTIDE SEQUENCE [LARGE SCALE GENOMIC DNA]</scope>
    <source>
        <strain evidence="1 2">INRA-310</strain>
    </source>
</reference>
<organism evidence="1 2">
    <name type="scientific">Phytophthora nicotianae (strain INRA-310)</name>
    <name type="common">Phytophthora parasitica</name>
    <dbReference type="NCBI Taxonomy" id="761204"/>
    <lineage>
        <taxon>Eukaryota</taxon>
        <taxon>Sar</taxon>
        <taxon>Stramenopiles</taxon>
        <taxon>Oomycota</taxon>
        <taxon>Peronosporomycetes</taxon>
        <taxon>Peronosporales</taxon>
        <taxon>Peronosporaceae</taxon>
        <taxon>Phytophthora</taxon>
    </lineage>
</organism>
<reference evidence="2" key="1">
    <citation type="submission" date="2011-12" db="EMBL/GenBank/DDBJ databases">
        <authorList>
            <consortium name="The Broad Institute Genome Sequencing Platform"/>
            <person name="Russ C."/>
            <person name="Tyler B."/>
            <person name="Panabieres F."/>
            <person name="Shan W."/>
            <person name="Tripathy S."/>
            <person name="Grunwald N."/>
            <person name="Machado M."/>
            <person name="Young S.K."/>
            <person name="Zeng Q."/>
            <person name="Gargeya S."/>
            <person name="Fitzgerald M."/>
            <person name="Haas B."/>
            <person name="Abouelleil A."/>
            <person name="Alvarado L."/>
            <person name="Arachchi H.M."/>
            <person name="Berlin A."/>
            <person name="Chapman S.B."/>
            <person name="Gearin G."/>
            <person name="Goldberg J."/>
            <person name="Griggs A."/>
            <person name="Gujja S."/>
            <person name="Hansen M."/>
            <person name="Heiman D."/>
            <person name="Howarth C."/>
            <person name="Larimer J."/>
            <person name="Lui A."/>
            <person name="MacDonald P.J.P."/>
            <person name="McCowen C."/>
            <person name="Montmayeur A."/>
            <person name="Murphy C."/>
            <person name="Neiman D."/>
            <person name="Pearson M."/>
            <person name="Priest M."/>
            <person name="Roberts A."/>
            <person name="Saif S."/>
            <person name="Shea T."/>
            <person name="Sisk P."/>
            <person name="Stolte C."/>
            <person name="Sykes S."/>
            <person name="Wortman J."/>
            <person name="Nusbaum C."/>
            <person name="Birren B."/>
        </authorList>
    </citation>
    <scope>NUCLEOTIDE SEQUENCE [LARGE SCALE GENOMIC DNA]</scope>
    <source>
        <strain evidence="2">INRA-310</strain>
    </source>
</reference>
<sequence>MADCNNMMLGCKRLPRVLDCFQTLPPDKDFVGTTLVIPTMLHQLAHAKRDALSSNVLQEFLSHFKVLVGEEL</sequence>
<dbReference type="GeneID" id="20192656"/>
<accession>W2PLL2</accession>
<dbReference type="EMBL" id="KI669625">
    <property type="protein sequence ID" value="ETN01511.1"/>
    <property type="molecule type" value="Genomic_DNA"/>
</dbReference>
<evidence type="ECO:0000313" key="2">
    <source>
        <dbReference type="Proteomes" id="UP000018817"/>
    </source>
</evidence>
<evidence type="ECO:0000313" key="1">
    <source>
        <dbReference type="EMBL" id="ETN01511.1"/>
    </source>
</evidence>
<dbReference type="RefSeq" id="XP_008913200.1">
    <property type="nucleotide sequence ID" value="XM_008914952.1"/>
</dbReference>
<dbReference type="Proteomes" id="UP000018817">
    <property type="component" value="Unassembled WGS sequence"/>
</dbReference>